<evidence type="ECO:0000313" key="2">
    <source>
        <dbReference type="EMBL" id="KGU52527.1"/>
    </source>
</evidence>
<dbReference type="EMBL" id="JSEY02000060">
    <property type="protein sequence ID" value="KGU52527.1"/>
    <property type="molecule type" value="Genomic_DNA"/>
</dbReference>
<feature type="transmembrane region" description="Helical" evidence="1">
    <location>
        <begin position="171"/>
        <end position="190"/>
    </location>
</feature>
<dbReference type="AlphaFoldDB" id="A0AB34Q5Y6"/>
<keyword evidence="1" id="KW-1133">Transmembrane helix</keyword>
<dbReference type="Gene3D" id="3.40.630.30">
    <property type="match status" value="1"/>
</dbReference>
<protein>
    <submittedName>
        <fullName evidence="2">Uncharacterized protein</fullName>
    </submittedName>
</protein>
<keyword evidence="1" id="KW-0812">Transmembrane</keyword>
<gene>
    <name evidence="2" type="ORF">NY98_12375</name>
</gene>
<organism evidence="2 3">
    <name type="scientific">Xanthomonas citri pv. fuscans</name>
    <dbReference type="NCBI Taxonomy" id="366649"/>
    <lineage>
        <taxon>Bacteria</taxon>
        <taxon>Pseudomonadati</taxon>
        <taxon>Pseudomonadota</taxon>
        <taxon>Gammaproteobacteria</taxon>
        <taxon>Lysobacterales</taxon>
        <taxon>Lysobacteraceae</taxon>
        <taxon>Xanthomonas</taxon>
    </lineage>
</organism>
<name>A0AB34Q5Y6_XANCI</name>
<dbReference type="Proteomes" id="UP000030585">
    <property type="component" value="Unassembled WGS sequence"/>
</dbReference>
<proteinExistence type="predicted"/>
<keyword evidence="1" id="KW-0472">Membrane</keyword>
<evidence type="ECO:0000313" key="3">
    <source>
        <dbReference type="Proteomes" id="UP000030585"/>
    </source>
</evidence>
<reference evidence="3" key="1">
    <citation type="submission" date="2015-04" db="EMBL/GenBank/DDBJ databases">
        <title>Genome sequencing of pathogens of bean.</title>
        <authorList>
            <person name="Harrison J."/>
            <person name="Aritua V."/>
            <person name="Sapp M."/>
            <person name="Smith J."/>
            <person name="Studholme D.J."/>
        </authorList>
    </citation>
    <scope>NUCLEOTIDE SEQUENCE [LARGE SCALE GENOMIC DNA]</scope>
    <source>
        <strain evidence="3">NCPPB 1058</strain>
    </source>
</reference>
<dbReference type="SUPFAM" id="SSF55729">
    <property type="entry name" value="Acyl-CoA N-acyltransferases (Nat)"/>
    <property type="match status" value="1"/>
</dbReference>
<dbReference type="InterPro" id="IPR016181">
    <property type="entry name" value="Acyl_CoA_acyltransferase"/>
</dbReference>
<comment type="caution">
    <text evidence="2">The sequence shown here is derived from an EMBL/GenBank/DDBJ whole genome shotgun (WGS) entry which is preliminary data.</text>
</comment>
<evidence type="ECO:0000256" key="1">
    <source>
        <dbReference type="SAM" id="Phobius"/>
    </source>
</evidence>
<accession>A0AB34Q5Y6</accession>
<sequence length="191" mass="21203">MGGHYERADEASILYTMIGGNMLLDDDARGLRIGSYLHNEVVRWAKEVGLPGRIATFSLVQQDAGTAEERDRRNRFYEQFGYEFDWQDPINGIEHASGRLKDSITIDMLTAKDVISGVRAFDLPAGVHHFAQVMRKSQVATGKAEQRLADARRGYESDKAGAYGLVSGLKYALYVAIAIPSIAFLLYAALR</sequence>